<comment type="caution">
    <text evidence="3">The sequence shown here is derived from an EMBL/GenBank/DDBJ whole genome shotgun (WGS) entry which is preliminary data.</text>
</comment>
<dbReference type="InterPro" id="IPR050491">
    <property type="entry name" value="AmpC-like"/>
</dbReference>
<feature type="signal peptide" evidence="1">
    <location>
        <begin position="1"/>
        <end position="19"/>
    </location>
</feature>
<evidence type="ECO:0000259" key="2">
    <source>
        <dbReference type="Pfam" id="PF00144"/>
    </source>
</evidence>
<name>A0ABS7X4H1_9GAMM</name>
<dbReference type="InterPro" id="IPR012338">
    <property type="entry name" value="Beta-lactam/transpept-like"/>
</dbReference>
<evidence type="ECO:0000256" key="1">
    <source>
        <dbReference type="SAM" id="SignalP"/>
    </source>
</evidence>
<dbReference type="PANTHER" id="PTHR46825">
    <property type="entry name" value="D-ALANYL-D-ALANINE-CARBOXYPEPTIDASE/ENDOPEPTIDASE AMPH"/>
    <property type="match status" value="1"/>
</dbReference>
<dbReference type="SUPFAM" id="SSF56601">
    <property type="entry name" value="beta-lactamase/transpeptidase-like"/>
    <property type="match status" value="1"/>
</dbReference>
<organism evidence="3 4">
    <name type="scientific">Rheinheimera maricola</name>
    <dbReference type="NCBI Taxonomy" id="2793282"/>
    <lineage>
        <taxon>Bacteria</taxon>
        <taxon>Pseudomonadati</taxon>
        <taxon>Pseudomonadota</taxon>
        <taxon>Gammaproteobacteria</taxon>
        <taxon>Chromatiales</taxon>
        <taxon>Chromatiaceae</taxon>
        <taxon>Rheinheimera</taxon>
    </lineage>
</organism>
<feature type="domain" description="Beta-lactamase-related" evidence="2">
    <location>
        <begin position="68"/>
        <end position="393"/>
    </location>
</feature>
<keyword evidence="4" id="KW-1185">Reference proteome</keyword>
<gene>
    <name evidence="3" type="ORF">I4W93_002450</name>
</gene>
<reference evidence="3 4" key="1">
    <citation type="submission" date="2021-08" db="EMBL/GenBank/DDBJ databases">
        <title>Rheinheimera aquimaris sp. nov., isolated from seawater of the East Sea in Korea.</title>
        <authorList>
            <person name="Kim K.H."/>
            <person name="Wenting R."/>
            <person name="Kim K.R."/>
            <person name="Jeon C.O."/>
        </authorList>
    </citation>
    <scope>NUCLEOTIDE SEQUENCE [LARGE SCALE GENOMIC DNA]</scope>
    <source>
        <strain evidence="3 4">MA-13</strain>
    </source>
</reference>
<dbReference type="Gene3D" id="3.40.710.10">
    <property type="entry name" value="DD-peptidase/beta-lactamase superfamily"/>
    <property type="match status" value="1"/>
</dbReference>
<feature type="chain" id="PRO_5046740160" evidence="1">
    <location>
        <begin position="20"/>
        <end position="511"/>
    </location>
</feature>
<evidence type="ECO:0000313" key="3">
    <source>
        <dbReference type="EMBL" id="MBZ9610449.1"/>
    </source>
</evidence>
<proteinExistence type="predicted"/>
<dbReference type="InterPro" id="IPR001466">
    <property type="entry name" value="Beta-lactam-related"/>
</dbReference>
<dbReference type="PANTHER" id="PTHR46825:SF9">
    <property type="entry name" value="BETA-LACTAMASE-RELATED DOMAIN-CONTAINING PROTEIN"/>
    <property type="match status" value="1"/>
</dbReference>
<keyword evidence="1" id="KW-0732">Signal</keyword>
<accession>A0ABS7X4H1</accession>
<protein>
    <submittedName>
        <fullName evidence="3">Beta-lactamase family protein</fullName>
    </submittedName>
</protein>
<dbReference type="Proteomes" id="UP000663814">
    <property type="component" value="Unassembled WGS sequence"/>
</dbReference>
<evidence type="ECO:0000313" key="4">
    <source>
        <dbReference type="Proteomes" id="UP000663814"/>
    </source>
</evidence>
<dbReference type="EMBL" id="JAERPS020000001">
    <property type="protein sequence ID" value="MBZ9610449.1"/>
    <property type="molecule type" value="Genomic_DNA"/>
</dbReference>
<dbReference type="Pfam" id="PF00144">
    <property type="entry name" value="Beta-lactamase"/>
    <property type="match status" value="1"/>
</dbReference>
<dbReference type="RefSeq" id="WP_205310018.1">
    <property type="nucleotide sequence ID" value="NZ_JAERPS020000001.1"/>
</dbReference>
<sequence>MQKYLFVILAVSANFFAQAGNTTQATKDAQDKNTIGQRENVAALQAAVEQNLRGPVKFGAQPVSTYTVQQRLAYHKVPGVSFALIQNRELAWASGYGTVAAASDQVVTVDTVFQAASIAKPVTAFAVMRMQQQGLLDINASIDTYLTSLTLAKGKQAPEAAVSFKNLLDHSSGLTAGGYQGYEQGVAIPSDLQTFNGEVPANTKAASVETTPGTTVSYSGAGYTLAEIALTDTFKQPFEQLMASWLLSPLGMTNSSFALDYPQQGGVLVALGHDRSGKTLTGGWRRHPEQAAAGLWSTPSDLARFAIETTRAYQGQSKFLSQAAVREMLTPIMPEQDLSAQFGGQPAMTFIVAGAGKQFLFQHGGGTLGYRCFMIMYPETGDGAVFMTNSDAGYGIGLEMLRAASFVYNWPDFKGKALQKRQVDRQQQTVFLGEYPFADWQAEIIQVVEADGIAVKFPNGDIYPLTAVQGEHADVNQQRYVHEDTGVEVSFGVTGGQPTINLYQQTATKKH</sequence>